<comment type="similarity">
    <text evidence="1">Belongs to the GSP E family.</text>
</comment>
<dbReference type="Pfam" id="PF00437">
    <property type="entry name" value="T2SSE"/>
    <property type="match status" value="1"/>
</dbReference>
<name>A0A3M3JN52_9PSED</name>
<comment type="caution">
    <text evidence="3">The sequence shown here is derived from an EMBL/GenBank/DDBJ whole genome shotgun (WGS) entry which is preliminary data.</text>
</comment>
<evidence type="ECO:0000313" key="3">
    <source>
        <dbReference type="EMBL" id="RMN12107.1"/>
    </source>
</evidence>
<dbReference type="PANTHER" id="PTHR30486">
    <property type="entry name" value="TWITCHING MOTILITY PROTEIN PILT"/>
    <property type="match status" value="1"/>
</dbReference>
<evidence type="ECO:0000259" key="2">
    <source>
        <dbReference type="Pfam" id="PF00437"/>
    </source>
</evidence>
<dbReference type="PANTHER" id="PTHR30486:SF6">
    <property type="entry name" value="TYPE IV PILUS RETRACTATION ATPASE PILT"/>
    <property type="match status" value="1"/>
</dbReference>
<dbReference type="RefSeq" id="WP_122235010.1">
    <property type="nucleotide sequence ID" value="NZ_RBOV01000155.1"/>
</dbReference>
<evidence type="ECO:0000313" key="4">
    <source>
        <dbReference type="Proteomes" id="UP000271468"/>
    </source>
</evidence>
<feature type="domain" description="Bacterial type II secretion system protein E" evidence="2">
    <location>
        <begin position="29"/>
        <end position="307"/>
    </location>
</feature>
<organism evidence="3 4">
    <name type="scientific">Pseudomonas syringae pv. coriandricola</name>
    <dbReference type="NCBI Taxonomy" id="264453"/>
    <lineage>
        <taxon>Bacteria</taxon>
        <taxon>Pseudomonadati</taxon>
        <taxon>Pseudomonadota</taxon>
        <taxon>Gammaproteobacteria</taxon>
        <taxon>Pseudomonadales</taxon>
        <taxon>Pseudomonadaceae</taxon>
        <taxon>Pseudomonas</taxon>
    </lineage>
</organism>
<dbReference type="AlphaFoldDB" id="A0A3M3JN52"/>
<dbReference type="Gene3D" id="3.30.450.370">
    <property type="match status" value="1"/>
</dbReference>
<evidence type="ECO:0000256" key="1">
    <source>
        <dbReference type="ARBA" id="ARBA00006611"/>
    </source>
</evidence>
<dbReference type="SUPFAM" id="SSF52540">
    <property type="entry name" value="P-loop containing nucleoside triphosphate hydrolases"/>
    <property type="match status" value="1"/>
</dbReference>
<protein>
    <recommendedName>
        <fullName evidence="2">Bacterial type II secretion system protein E domain-containing protein</fullName>
    </recommendedName>
</protein>
<dbReference type="EMBL" id="RBOV01000155">
    <property type="protein sequence ID" value="RMN12107.1"/>
    <property type="molecule type" value="Genomic_DNA"/>
</dbReference>
<accession>A0A3M3JN52</accession>
<dbReference type="InterPro" id="IPR001482">
    <property type="entry name" value="T2SS/T4SS_dom"/>
</dbReference>
<dbReference type="Proteomes" id="UP000271468">
    <property type="component" value="Unassembled WGS sequence"/>
</dbReference>
<dbReference type="Gene3D" id="3.40.50.300">
    <property type="entry name" value="P-loop containing nucleotide triphosphate hydrolases"/>
    <property type="match status" value="1"/>
</dbReference>
<reference evidence="3 4" key="1">
    <citation type="submission" date="2018-08" db="EMBL/GenBank/DDBJ databases">
        <title>Recombination of ecologically and evolutionarily significant loci maintains genetic cohesion in the Pseudomonas syringae species complex.</title>
        <authorList>
            <person name="Dillon M."/>
            <person name="Thakur S."/>
            <person name="Almeida R.N.D."/>
            <person name="Weir B.S."/>
            <person name="Guttman D.S."/>
        </authorList>
    </citation>
    <scope>NUCLEOTIDE SEQUENCE [LARGE SCALE GENOMIC DNA]</scope>
    <source>
        <strain evidence="3 4">ICMP 12341</strain>
    </source>
</reference>
<dbReference type="CDD" id="cd01130">
    <property type="entry name" value="VirB11-like_ATPase"/>
    <property type="match status" value="1"/>
</dbReference>
<dbReference type="GO" id="GO:0016887">
    <property type="term" value="F:ATP hydrolysis activity"/>
    <property type="evidence" value="ECO:0007669"/>
    <property type="project" value="InterPro"/>
</dbReference>
<proteinExistence type="inferred from homology"/>
<sequence length="343" mass="38577">MSQYEETIFGQVPMKDAHSWKLLHHFLKPVLPFFEDPRVTEILVNRFDEVYIEIDGVLQRVDSMFGSDAKLVEFIRQLSVILKQPFGEDSPELEARFPNGARISCAHSILTPAGASFSLRCKPEKPLTMDDLVGFGALTREMADFIGGHVRDASTMLVTGNTGAGKTALLRACGEFIDPRERLCTAEDTLELHMRERLENVLAFEAPYREPKEGRRAITLAACIRKFLRNRPDRGWVGEIRDAAACDAFFQFVYTGHRGSAASLHSNGPHDTIPRLQYLMASAGLINYDLAGTMILKVLDLMVHCHRDPRYGRKITDICVVEDGVIKPVFIYDVEAGIHRRVD</sequence>
<gene>
    <name evidence="3" type="ORF">ALQ65_200172</name>
</gene>
<dbReference type="InterPro" id="IPR050921">
    <property type="entry name" value="T4SS_GSP_E_ATPase"/>
</dbReference>
<dbReference type="InterPro" id="IPR027417">
    <property type="entry name" value="P-loop_NTPase"/>
</dbReference>